<evidence type="ECO:0000313" key="4">
    <source>
        <dbReference type="EMBL" id="RKR07534.1"/>
    </source>
</evidence>
<dbReference type="Pfam" id="PF02571">
    <property type="entry name" value="CbiJ"/>
    <property type="match status" value="1"/>
</dbReference>
<gene>
    <name evidence="4" type="ORF">C7446_0346</name>
</gene>
<dbReference type="GO" id="GO:0009236">
    <property type="term" value="P:cobalamin biosynthetic process"/>
    <property type="evidence" value="ECO:0007669"/>
    <property type="project" value="UniProtKB-UniPathway"/>
</dbReference>
<keyword evidence="2" id="KW-0169">Cobalamin biosynthesis</keyword>
<dbReference type="OrthoDB" id="5183775at2"/>
<accession>A0A420X180</accession>
<proteinExistence type="predicted"/>
<dbReference type="AlphaFoldDB" id="A0A420X180"/>
<dbReference type="Proteomes" id="UP000281975">
    <property type="component" value="Unassembled WGS sequence"/>
</dbReference>
<name>A0A420X180_9GAMM</name>
<comment type="caution">
    <text evidence="4">The sequence shown here is derived from an EMBL/GenBank/DDBJ whole genome shotgun (WGS) entry which is preliminary data.</text>
</comment>
<dbReference type="PROSITE" id="PS51014">
    <property type="entry name" value="COBK_CBIJ"/>
    <property type="match status" value="1"/>
</dbReference>
<dbReference type="RefSeq" id="WP_121170680.1">
    <property type="nucleotide sequence ID" value="NZ_RBIN01000001.1"/>
</dbReference>
<dbReference type="EMBL" id="RBIN01000001">
    <property type="protein sequence ID" value="RKR07534.1"/>
    <property type="molecule type" value="Genomic_DNA"/>
</dbReference>
<keyword evidence="3" id="KW-0560">Oxidoreductase</keyword>
<dbReference type="NCBIfam" id="NF005968">
    <property type="entry name" value="PRK08057.1-2"/>
    <property type="match status" value="1"/>
</dbReference>
<dbReference type="PANTHER" id="PTHR36925">
    <property type="entry name" value="COBALT-PRECORRIN-6A REDUCTASE"/>
    <property type="match status" value="1"/>
</dbReference>
<organism evidence="4 5">
    <name type="scientific">Kushneria sinocarnis</name>
    <dbReference type="NCBI Taxonomy" id="595502"/>
    <lineage>
        <taxon>Bacteria</taxon>
        <taxon>Pseudomonadati</taxon>
        <taxon>Pseudomonadota</taxon>
        <taxon>Gammaproteobacteria</taxon>
        <taxon>Oceanospirillales</taxon>
        <taxon>Halomonadaceae</taxon>
        <taxon>Kushneria</taxon>
    </lineage>
</organism>
<dbReference type="InterPro" id="IPR003723">
    <property type="entry name" value="Precorrin-6x_reduct"/>
</dbReference>
<dbReference type="PANTHER" id="PTHR36925:SF1">
    <property type="entry name" value="COBALT-PRECORRIN-6A REDUCTASE"/>
    <property type="match status" value="1"/>
</dbReference>
<dbReference type="UniPathway" id="UPA00148"/>
<evidence type="ECO:0000313" key="5">
    <source>
        <dbReference type="Proteomes" id="UP000281975"/>
    </source>
</evidence>
<protein>
    <submittedName>
        <fullName evidence="4">Precorrin-6A reductase</fullName>
    </submittedName>
</protein>
<keyword evidence="5" id="KW-1185">Reference proteome</keyword>
<evidence type="ECO:0000256" key="1">
    <source>
        <dbReference type="ARBA" id="ARBA00004953"/>
    </source>
</evidence>
<sequence length="260" mass="28552">MPLRLLLLGGTGEARRLAERLAGDDRFEVILSLAGRTRTPRLAPVTVRQGGFGGIAGLTAWLERESIDAMILATHPFAAQMAVHAEQAARRTGIPTLHLARPEWPRHPQDCWLECDRLEDAPALLGDTPRRVLLALGRQQAALFEAAPQHDYLIRSVEPLEPALDLPRAQSLLARGPFTLASERALLKRHGIEVIVTKHSGGEETYAKIAAARELGIRVVMVRRPPTPALPRVEHIDEALEWLIRQAETSGSHPGANRGE</sequence>
<comment type="pathway">
    <text evidence="1">Cofactor biosynthesis; adenosylcobalamin biosynthesis.</text>
</comment>
<evidence type="ECO:0000256" key="3">
    <source>
        <dbReference type="ARBA" id="ARBA00023002"/>
    </source>
</evidence>
<evidence type="ECO:0000256" key="2">
    <source>
        <dbReference type="ARBA" id="ARBA00022573"/>
    </source>
</evidence>
<dbReference type="NCBIfam" id="TIGR00715">
    <property type="entry name" value="precor6x_red"/>
    <property type="match status" value="1"/>
</dbReference>
<reference evidence="4 5" key="1">
    <citation type="submission" date="2018-10" db="EMBL/GenBank/DDBJ databases">
        <title>Genomic Encyclopedia of Type Strains, Phase IV (KMG-IV): sequencing the most valuable type-strain genomes for metagenomic binning, comparative biology and taxonomic classification.</title>
        <authorList>
            <person name="Goeker M."/>
        </authorList>
    </citation>
    <scope>NUCLEOTIDE SEQUENCE [LARGE SCALE GENOMIC DNA]</scope>
    <source>
        <strain evidence="4 5">DSM 23229</strain>
    </source>
</reference>
<dbReference type="GO" id="GO:0016994">
    <property type="term" value="F:precorrin-6A reductase activity"/>
    <property type="evidence" value="ECO:0007669"/>
    <property type="project" value="InterPro"/>
</dbReference>